<dbReference type="Proteomes" id="UP000019471">
    <property type="component" value="Unassembled WGS sequence"/>
</dbReference>
<organism evidence="7 8">
    <name type="scientific">Cladophialophora psammophila CBS 110553</name>
    <dbReference type="NCBI Taxonomy" id="1182543"/>
    <lineage>
        <taxon>Eukaryota</taxon>
        <taxon>Fungi</taxon>
        <taxon>Dikarya</taxon>
        <taxon>Ascomycota</taxon>
        <taxon>Pezizomycotina</taxon>
        <taxon>Eurotiomycetes</taxon>
        <taxon>Chaetothyriomycetidae</taxon>
        <taxon>Chaetothyriales</taxon>
        <taxon>Herpotrichiellaceae</taxon>
        <taxon>Cladophialophora</taxon>
    </lineage>
</organism>
<comment type="caution">
    <text evidence="7">The sequence shown here is derived from an EMBL/GenBank/DDBJ whole genome shotgun (WGS) entry which is preliminary data.</text>
</comment>
<feature type="transmembrane region" description="Helical" evidence="6">
    <location>
        <begin position="397"/>
        <end position="416"/>
    </location>
</feature>
<dbReference type="PANTHER" id="PTHR23501">
    <property type="entry name" value="MAJOR FACILITATOR SUPERFAMILY"/>
    <property type="match status" value="1"/>
</dbReference>
<dbReference type="Pfam" id="PF06609">
    <property type="entry name" value="TRI12"/>
    <property type="match status" value="1"/>
</dbReference>
<dbReference type="InterPro" id="IPR010573">
    <property type="entry name" value="MFS_Str1/Tri12-like"/>
</dbReference>
<evidence type="ECO:0000313" key="8">
    <source>
        <dbReference type="Proteomes" id="UP000019471"/>
    </source>
</evidence>
<gene>
    <name evidence="7" type="ORF">A1O5_11808</name>
</gene>
<keyword evidence="8" id="KW-1185">Reference proteome</keyword>
<feature type="transmembrane region" description="Helical" evidence="6">
    <location>
        <begin position="135"/>
        <end position="155"/>
    </location>
</feature>
<evidence type="ECO:0000256" key="3">
    <source>
        <dbReference type="ARBA" id="ARBA00022692"/>
    </source>
</evidence>
<keyword evidence="5 6" id="KW-0472">Membrane</keyword>
<dbReference type="GO" id="GO:0022857">
    <property type="term" value="F:transmembrane transporter activity"/>
    <property type="evidence" value="ECO:0007669"/>
    <property type="project" value="InterPro"/>
</dbReference>
<dbReference type="AlphaFoldDB" id="W9W075"/>
<feature type="transmembrane region" description="Helical" evidence="6">
    <location>
        <begin position="6"/>
        <end position="25"/>
    </location>
</feature>
<evidence type="ECO:0000256" key="4">
    <source>
        <dbReference type="ARBA" id="ARBA00022989"/>
    </source>
</evidence>
<evidence type="ECO:0008006" key="9">
    <source>
        <dbReference type="Google" id="ProtNLM"/>
    </source>
</evidence>
<dbReference type="RefSeq" id="XP_007750568.1">
    <property type="nucleotide sequence ID" value="XM_007752378.1"/>
</dbReference>
<feature type="transmembrane region" description="Helical" evidence="6">
    <location>
        <begin position="215"/>
        <end position="238"/>
    </location>
</feature>
<keyword evidence="3 6" id="KW-0812">Transmembrane</keyword>
<comment type="subcellular location">
    <subcellularLocation>
        <location evidence="1">Membrane</location>
        <topology evidence="1">Multi-pass membrane protein</topology>
    </subcellularLocation>
</comment>
<keyword evidence="2" id="KW-0813">Transport</keyword>
<evidence type="ECO:0000256" key="1">
    <source>
        <dbReference type="ARBA" id="ARBA00004141"/>
    </source>
</evidence>
<evidence type="ECO:0000313" key="7">
    <source>
        <dbReference type="EMBL" id="EXJ61492.1"/>
    </source>
</evidence>
<protein>
    <recommendedName>
        <fullName evidence="9">Major facilitator superfamily (MFS) profile domain-containing protein</fullName>
    </recommendedName>
</protein>
<dbReference type="GO" id="GO:0005886">
    <property type="term" value="C:plasma membrane"/>
    <property type="evidence" value="ECO:0007669"/>
    <property type="project" value="TreeGrafter"/>
</dbReference>
<dbReference type="InterPro" id="IPR036259">
    <property type="entry name" value="MFS_trans_sf"/>
</dbReference>
<proteinExistence type="predicted"/>
<evidence type="ECO:0000256" key="5">
    <source>
        <dbReference type="ARBA" id="ARBA00023136"/>
    </source>
</evidence>
<name>W9W075_9EURO</name>
<feature type="transmembrane region" description="Helical" evidence="6">
    <location>
        <begin position="176"/>
        <end position="195"/>
    </location>
</feature>
<keyword evidence="4 6" id="KW-1133">Transmembrane helix</keyword>
<feature type="transmembrane region" description="Helical" evidence="6">
    <location>
        <begin position="64"/>
        <end position="83"/>
    </location>
</feature>
<dbReference type="SUPFAM" id="SSF103473">
    <property type="entry name" value="MFS general substrate transporter"/>
    <property type="match status" value="1"/>
</dbReference>
<dbReference type="eggNOG" id="KOG0254">
    <property type="taxonomic scope" value="Eukaryota"/>
</dbReference>
<feature type="transmembrane region" description="Helical" evidence="6">
    <location>
        <begin position="104"/>
        <end position="123"/>
    </location>
</feature>
<dbReference type="Gene3D" id="1.20.1250.20">
    <property type="entry name" value="MFS general substrate transporter like domains"/>
    <property type="match status" value="1"/>
</dbReference>
<sequence>MSFGQTLIGIAAGAQFTFMVVATELVPNRHKIVGMGLVTAIAFPGQGLGAFFGNSIVVHLNWRWIYYVYIIVLSVAIALYFLFYFPKELATELSLKQKLRKIDYGGAFLVTAGLVMFILGIQMGGSTYPWKSGKVLGQIITGGVVLIGFVFYEIYMAPARPLLPKKSFKDLRGYTMVVICSCIGGIAYIGLSIIWPTQAATIYKTPTTSWQETAWLSTTVGISVWAGMVFLGPLWGVIKHVKWQLVFECAWMTAFVGALAHCNRNNRGFGIACSFLAGLPIGMIEQQTGALVQLLAPSDGELGSAFSFMAGARTGVGAIGTAILLAILNSKLPGELENRVVPAALEAGLPQSSLRSLFAALNAGSSQALEQVPGINPAILTAVLNAVNDGESAAYAYLYYTALAFAAVSTIAALCMREMDHLLTSHVPKRIVVRSEDTAEGKTSGQLRWRI</sequence>
<feature type="transmembrane region" description="Helical" evidence="6">
    <location>
        <begin position="245"/>
        <end position="261"/>
    </location>
</feature>
<dbReference type="PANTHER" id="PTHR23501:SF109">
    <property type="entry name" value="MAJOR FACILITATOR SUPERFAMILY (MFS) PROFILE DOMAIN-CONTAINING PROTEIN-RELATED"/>
    <property type="match status" value="1"/>
</dbReference>
<dbReference type="HOGENOM" id="CLU_000960_25_2_1"/>
<reference evidence="7 8" key="1">
    <citation type="submission" date="2013-03" db="EMBL/GenBank/DDBJ databases">
        <title>The Genome Sequence of Cladophialophora psammophila CBS 110553.</title>
        <authorList>
            <consortium name="The Broad Institute Genomics Platform"/>
            <person name="Cuomo C."/>
            <person name="de Hoog S."/>
            <person name="Gorbushina A."/>
            <person name="Walker B."/>
            <person name="Young S.K."/>
            <person name="Zeng Q."/>
            <person name="Gargeya S."/>
            <person name="Fitzgerald M."/>
            <person name="Haas B."/>
            <person name="Abouelleil A."/>
            <person name="Allen A.W."/>
            <person name="Alvarado L."/>
            <person name="Arachchi H.M."/>
            <person name="Berlin A.M."/>
            <person name="Chapman S.B."/>
            <person name="Gainer-Dewar J."/>
            <person name="Goldberg J."/>
            <person name="Griggs A."/>
            <person name="Gujja S."/>
            <person name="Hansen M."/>
            <person name="Howarth C."/>
            <person name="Imamovic A."/>
            <person name="Ireland A."/>
            <person name="Larimer J."/>
            <person name="McCowan C."/>
            <person name="Murphy C."/>
            <person name="Pearson M."/>
            <person name="Poon T.W."/>
            <person name="Priest M."/>
            <person name="Roberts A."/>
            <person name="Saif S."/>
            <person name="Shea T."/>
            <person name="Sisk P."/>
            <person name="Sykes S."/>
            <person name="Wortman J."/>
            <person name="Nusbaum C."/>
            <person name="Birren B."/>
        </authorList>
    </citation>
    <scope>NUCLEOTIDE SEQUENCE [LARGE SCALE GENOMIC DNA]</scope>
    <source>
        <strain evidence="7 8">CBS 110553</strain>
    </source>
</reference>
<feature type="transmembrane region" description="Helical" evidence="6">
    <location>
        <begin position="32"/>
        <end position="52"/>
    </location>
</feature>
<dbReference type="EMBL" id="AMGX01000028">
    <property type="protein sequence ID" value="EXJ61492.1"/>
    <property type="molecule type" value="Genomic_DNA"/>
</dbReference>
<evidence type="ECO:0000256" key="2">
    <source>
        <dbReference type="ARBA" id="ARBA00022448"/>
    </source>
</evidence>
<feature type="transmembrane region" description="Helical" evidence="6">
    <location>
        <begin position="267"/>
        <end position="284"/>
    </location>
</feature>
<dbReference type="GeneID" id="19196495"/>
<feature type="transmembrane region" description="Helical" evidence="6">
    <location>
        <begin position="305"/>
        <end position="328"/>
    </location>
</feature>
<accession>W9W075</accession>
<dbReference type="OrthoDB" id="4198076at2759"/>
<evidence type="ECO:0000256" key="6">
    <source>
        <dbReference type="SAM" id="Phobius"/>
    </source>
</evidence>